<dbReference type="SUPFAM" id="SSF49417">
    <property type="entry name" value="p53-like transcription factors"/>
    <property type="match status" value="1"/>
</dbReference>
<sequence>MEPSDQVVGEKDEPRGHDGTLQPSLSYRTFNIDLDSLLPYEEFFDSTFSYDWSDSVSDHQAPQANSEYQSLPTFPTIPSDDQARGGTPIDDSLSPTRSVRRRSCQRPKSESTSINQSELLHFTTLLHRKSVVDCNWEPVPISVAAELQGNFFVPTPEPNCSAELTFSRRNVFRIAGSVSKLPKSCYFIDDNGGRTAILNADVCLSGTDSKEGKQIDIIHIPCKTTAPTTSPVMDDLSSPGPRPIRLELEADTQISSGKMSLPLIWKRLQFKNSTANNGRRNGVQQKYRLKLTLTANLATGEKVPIVEAESGAIIVRGRSAWTSAKGEEADPSIQQKQFSSQVVAINAHHTGHLISRYENTPVRPSDQAGTSSPVGSLPTEKPLSPFVMLDLNSGFEHSTIMSEQTHSLHSRPERTTSMTKVVHHRAAEQDLSSDALHVGSAKDTSSTSKPPTLGYLNSDPLYEYFPLGIEGWMPPVDAVYRPHVAHNTSLAPDLQALVDKVSSSWTGPHAG</sequence>
<dbReference type="InterPro" id="IPR024061">
    <property type="entry name" value="NDT80_DNA-bd_dom"/>
</dbReference>
<evidence type="ECO:0000256" key="2">
    <source>
        <dbReference type="PROSITE-ProRule" id="PRU00850"/>
    </source>
</evidence>
<dbReference type="Proteomes" id="UP001345691">
    <property type="component" value="Unassembled WGS sequence"/>
</dbReference>
<feature type="domain" description="NDT80" evidence="4">
    <location>
        <begin position="78"/>
        <end position="327"/>
    </location>
</feature>
<accession>A0ABR0J6D0</accession>
<comment type="caution">
    <text evidence="5">The sequence shown here is derived from an EMBL/GenBank/DDBJ whole genome shotgun (WGS) entry which is preliminary data.</text>
</comment>
<dbReference type="InterPro" id="IPR008967">
    <property type="entry name" value="p53-like_TF_DNA-bd_sf"/>
</dbReference>
<dbReference type="PANTHER" id="PTHR35144:SF1">
    <property type="entry name" value="PROTEIN PACG"/>
    <property type="match status" value="1"/>
</dbReference>
<name>A0ABR0J6D0_9EURO</name>
<dbReference type="InterPro" id="IPR037141">
    <property type="entry name" value="NDT80_DNA-bd_dom_sf"/>
</dbReference>
<evidence type="ECO:0000256" key="3">
    <source>
        <dbReference type="SAM" id="MobiDB-lite"/>
    </source>
</evidence>
<evidence type="ECO:0000313" key="6">
    <source>
        <dbReference type="Proteomes" id="UP001345691"/>
    </source>
</evidence>
<evidence type="ECO:0000259" key="4">
    <source>
        <dbReference type="PROSITE" id="PS51517"/>
    </source>
</evidence>
<dbReference type="EMBL" id="JAVRRF010000016">
    <property type="protein sequence ID" value="KAK5057356.1"/>
    <property type="molecule type" value="Genomic_DNA"/>
</dbReference>
<dbReference type="Gene3D" id="2.60.40.1390">
    <property type="entry name" value="NDT80 DNA-binding domain"/>
    <property type="match status" value="1"/>
</dbReference>
<dbReference type="PROSITE" id="PS51517">
    <property type="entry name" value="NDT80"/>
    <property type="match status" value="1"/>
</dbReference>
<feature type="region of interest" description="Disordered" evidence="3">
    <location>
        <begin position="358"/>
        <end position="379"/>
    </location>
</feature>
<organism evidence="5 6">
    <name type="scientific">Exophiala sideris</name>
    <dbReference type="NCBI Taxonomy" id="1016849"/>
    <lineage>
        <taxon>Eukaryota</taxon>
        <taxon>Fungi</taxon>
        <taxon>Dikarya</taxon>
        <taxon>Ascomycota</taxon>
        <taxon>Pezizomycotina</taxon>
        <taxon>Eurotiomycetes</taxon>
        <taxon>Chaetothyriomycetidae</taxon>
        <taxon>Chaetothyriales</taxon>
        <taxon>Herpotrichiellaceae</taxon>
        <taxon>Exophiala</taxon>
    </lineage>
</organism>
<protein>
    <recommendedName>
        <fullName evidence="4">NDT80 domain-containing protein</fullName>
    </recommendedName>
</protein>
<evidence type="ECO:0000313" key="5">
    <source>
        <dbReference type="EMBL" id="KAK5057356.1"/>
    </source>
</evidence>
<dbReference type="InterPro" id="IPR052605">
    <property type="entry name" value="Fungal_trans_regulator"/>
</dbReference>
<feature type="region of interest" description="Disordered" evidence="3">
    <location>
        <begin position="1"/>
        <end position="24"/>
    </location>
</feature>
<feature type="DNA-binding region" description="NDT80" evidence="2">
    <location>
        <begin position="78"/>
        <end position="327"/>
    </location>
</feature>
<gene>
    <name evidence="5" type="ORF">LTR69_007396</name>
</gene>
<dbReference type="PANTHER" id="PTHR35144">
    <property type="entry name" value="MEIOSIS-SPECIFIC TRANSCRIPTION FACTOR NDT80"/>
    <property type="match status" value="1"/>
</dbReference>
<feature type="region of interest" description="Disordered" evidence="3">
    <location>
        <begin position="427"/>
        <end position="453"/>
    </location>
</feature>
<feature type="region of interest" description="Disordered" evidence="3">
    <location>
        <begin position="55"/>
        <end position="112"/>
    </location>
</feature>
<reference evidence="5 6" key="1">
    <citation type="submission" date="2023-08" db="EMBL/GenBank/DDBJ databases">
        <title>Black Yeasts Isolated from many extreme environments.</title>
        <authorList>
            <person name="Coleine C."/>
            <person name="Stajich J.E."/>
            <person name="Selbmann L."/>
        </authorList>
    </citation>
    <scope>NUCLEOTIDE SEQUENCE [LARGE SCALE GENOMIC DNA]</scope>
    <source>
        <strain evidence="5 6">CCFEE 6328</strain>
    </source>
</reference>
<evidence type="ECO:0000256" key="1">
    <source>
        <dbReference type="ARBA" id="ARBA00023125"/>
    </source>
</evidence>
<dbReference type="Pfam" id="PF05224">
    <property type="entry name" value="NDT80_PhoG"/>
    <property type="match status" value="1"/>
</dbReference>
<keyword evidence="6" id="KW-1185">Reference proteome</keyword>
<feature type="compositionally biased region" description="Polar residues" evidence="3">
    <location>
        <begin position="55"/>
        <end position="73"/>
    </location>
</feature>
<feature type="compositionally biased region" description="Basic and acidic residues" evidence="3">
    <location>
        <begin position="8"/>
        <end position="18"/>
    </location>
</feature>
<proteinExistence type="predicted"/>
<keyword evidence="1 2" id="KW-0238">DNA-binding</keyword>